<dbReference type="Pfam" id="PF00528">
    <property type="entry name" value="BPD_transp_1"/>
    <property type="match status" value="1"/>
</dbReference>
<organism evidence="9 10">
    <name type="scientific">Gluconacetobacter takamatsuzukensis</name>
    <dbReference type="NCBI Taxonomy" id="1286190"/>
    <lineage>
        <taxon>Bacteria</taxon>
        <taxon>Pseudomonadati</taxon>
        <taxon>Pseudomonadota</taxon>
        <taxon>Alphaproteobacteria</taxon>
        <taxon>Acetobacterales</taxon>
        <taxon>Acetobacteraceae</taxon>
        <taxon>Gluconacetobacter</taxon>
    </lineage>
</organism>
<feature type="transmembrane region" description="Helical" evidence="7">
    <location>
        <begin position="63"/>
        <end position="90"/>
    </location>
</feature>
<gene>
    <name evidence="9" type="ORF">HLH27_07780</name>
</gene>
<dbReference type="SUPFAM" id="SSF161098">
    <property type="entry name" value="MetI-like"/>
    <property type="match status" value="1"/>
</dbReference>
<evidence type="ECO:0000256" key="2">
    <source>
        <dbReference type="ARBA" id="ARBA00022448"/>
    </source>
</evidence>
<evidence type="ECO:0000256" key="5">
    <source>
        <dbReference type="ARBA" id="ARBA00022989"/>
    </source>
</evidence>
<dbReference type="PROSITE" id="PS50928">
    <property type="entry name" value="ABC_TM1"/>
    <property type="match status" value="1"/>
</dbReference>
<accession>A0A7W4KDG6</accession>
<evidence type="ECO:0000256" key="4">
    <source>
        <dbReference type="ARBA" id="ARBA00022692"/>
    </source>
</evidence>
<feature type="transmembrane region" description="Helical" evidence="7">
    <location>
        <begin position="102"/>
        <end position="124"/>
    </location>
</feature>
<evidence type="ECO:0000256" key="6">
    <source>
        <dbReference type="ARBA" id="ARBA00023136"/>
    </source>
</evidence>
<name>A0A7W4KDG6_9PROT</name>
<feature type="domain" description="ABC transmembrane type-1" evidence="8">
    <location>
        <begin position="64"/>
        <end position="244"/>
    </location>
</feature>
<dbReference type="InterPro" id="IPR000515">
    <property type="entry name" value="MetI-like"/>
</dbReference>
<dbReference type="InterPro" id="IPR035906">
    <property type="entry name" value="MetI-like_sf"/>
</dbReference>
<reference evidence="9 10" key="1">
    <citation type="submission" date="2020-04" db="EMBL/GenBank/DDBJ databases">
        <title>Description of novel Gluconacetobacter.</title>
        <authorList>
            <person name="Sombolestani A."/>
        </authorList>
    </citation>
    <scope>NUCLEOTIDE SEQUENCE [LARGE SCALE GENOMIC DNA]</scope>
    <source>
        <strain evidence="9 10">LMG 27800</strain>
    </source>
</reference>
<dbReference type="GO" id="GO:0005886">
    <property type="term" value="C:plasma membrane"/>
    <property type="evidence" value="ECO:0007669"/>
    <property type="project" value="UniProtKB-SubCell"/>
</dbReference>
<dbReference type="GO" id="GO:0055085">
    <property type="term" value="P:transmembrane transport"/>
    <property type="evidence" value="ECO:0007669"/>
    <property type="project" value="InterPro"/>
</dbReference>
<evidence type="ECO:0000256" key="1">
    <source>
        <dbReference type="ARBA" id="ARBA00004651"/>
    </source>
</evidence>
<keyword evidence="6 7" id="KW-0472">Membrane</keyword>
<keyword evidence="3" id="KW-1003">Cell membrane</keyword>
<evidence type="ECO:0000313" key="10">
    <source>
        <dbReference type="Proteomes" id="UP000540556"/>
    </source>
</evidence>
<dbReference type="RefSeq" id="WP_182949328.1">
    <property type="nucleotide sequence ID" value="NZ_JABEQK010000005.1"/>
</dbReference>
<evidence type="ECO:0000256" key="7">
    <source>
        <dbReference type="RuleBase" id="RU363032"/>
    </source>
</evidence>
<dbReference type="Proteomes" id="UP000540556">
    <property type="component" value="Unassembled WGS sequence"/>
</dbReference>
<feature type="transmembrane region" description="Helical" evidence="7">
    <location>
        <begin position="193"/>
        <end position="213"/>
    </location>
</feature>
<evidence type="ECO:0000313" key="9">
    <source>
        <dbReference type="EMBL" id="MBB2204913.1"/>
    </source>
</evidence>
<protein>
    <submittedName>
        <fullName evidence="9">ABC transporter permease</fullName>
    </submittedName>
</protein>
<evidence type="ECO:0000256" key="3">
    <source>
        <dbReference type="ARBA" id="ARBA00022475"/>
    </source>
</evidence>
<comment type="similarity">
    <text evidence="7">Belongs to the binding-protein-dependent transport system permease family.</text>
</comment>
<keyword evidence="4 7" id="KW-0812">Transmembrane</keyword>
<keyword evidence="2 7" id="KW-0813">Transport</keyword>
<keyword evidence="5 7" id="KW-1133">Transmembrane helix</keyword>
<dbReference type="EMBL" id="JABEQK010000005">
    <property type="protein sequence ID" value="MBB2204913.1"/>
    <property type="molecule type" value="Genomic_DNA"/>
</dbReference>
<dbReference type="Gene3D" id="1.10.3720.10">
    <property type="entry name" value="MetI-like"/>
    <property type="match status" value="1"/>
</dbReference>
<dbReference type="PANTHER" id="PTHR30151:SF20">
    <property type="entry name" value="ABC TRANSPORTER PERMEASE PROTEIN HI_0355-RELATED"/>
    <property type="match status" value="1"/>
</dbReference>
<feature type="transmembrane region" description="Helical" evidence="7">
    <location>
        <begin position="225"/>
        <end position="244"/>
    </location>
</feature>
<keyword evidence="10" id="KW-1185">Reference proteome</keyword>
<proteinExistence type="inferred from homology"/>
<comment type="caution">
    <text evidence="9">The sequence shown here is derived from an EMBL/GenBank/DDBJ whole genome shotgun (WGS) entry which is preliminary data.</text>
</comment>
<sequence>MSAGAIRAGRIAARLGRPLGTLCGLGLLWWGIVRLGGVPSYLLPPPDSVARALWAQRGLLAGAAGTTLLETVLGLLLGTMGGGALALLMMASAPVRRWMMPLVLLSQAVPVFALAPLLVLWFGFGIASKVVMAVLVIFFPITSSFFDGLRRTPPGWLDLARSMDARPGLVLLRLRLPAALPALASGLRVAAAIAPLGAVVGEWVGASSGLGFLMQTANTRFETDLMFAALLVLATMTVLLWWGVDRALARMLYWVPDDQPN</sequence>
<feature type="transmembrane region" description="Helical" evidence="7">
    <location>
        <begin position="130"/>
        <end position="149"/>
    </location>
</feature>
<evidence type="ECO:0000259" key="8">
    <source>
        <dbReference type="PROSITE" id="PS50928"/>
    </source>
</evidence>
<comment type="subcellular location">
    <subcellularLocation>
        <location evidence="1 7">Cell membrane</location>
        <topology evidence="1 7">Multi-pass membrane protein</topology>
    </subcellularLocation>
</comment>
<dbReference type="PANTHER" id="PTHR30151">
    <property type="entry name" value="ALKANE SULFONATE ABC TRANSPORTER-RELATED, MEMBRANE SUBUNIT"/>
    <property type="match status" value="1"/>
</dbReference>
<dbReference type="AlphaFoldDB" id="A0A7W4KDG6"/>